<feature type="binding site" evidence="9">
    <location>
        <begin position="1853"/>
        <end position="1859"/>
    </location>
    <ligand>
        <name>FAD</name>
        <dbReference type="ChEBI" id="CHEBI:57692"/>
    </ligand>
</feature>
<dbReference type="InterPro" id="IPR025650">
    <property type="entry name" value="Alkyl-DHAP_Synthase"/>
</dbReference>
<feature type="binding site" evidence="9">
    <location>
        <begin position="1924"/>
        <end position="1930"/>
    </location>
    <ligand>
        <name>FAD</name>
        <dbReference type="ChEBI" id="CHEBI:57692"/>
    </ligand>
</feature>
<reference evidence="14 15" key="1">
    <citation type="journal article" date="2015" name="Plant Cell">
        <title>Oil accumulation by the oleaginous diatom Fistulifera solaris as revealed by the genome and transcriptome.</title>
        <authorList>
            <person name="Tanaka T."/>
            <person name="Maeda Y."/>
            <person name="Veluchamy A."/>
            <person name="Tanaka M."/>
            <person name="Abida H."/>
            <person name="Marechal E."/>
            <person name="Bowler C."/>
            <person name="Muto M."/>
            <person name="Sunaga Y."/>
            <person name="Tanaka M."/>
            <person name="Yoshino T."/>
            <person name="Taniguchi T."/>
            <person name="Fukuda Y."/>
            <person name="Nemoto M."/>
            <person name="Matsumoto M."/>
            <person name="Wong P.S."/>
            <person name="Aburatani S."/>
            <person name="Fujibuchi W."/>
        </authorList>
    </citation>
    <scope>NUCLEOTIDE SEQUENCE [LARGE SCALE GENOMIC DNA]</scope>
    <source>
        <strain evidence="14 15">JPCC DA0580</strain>
    </source>
</reference>
<dbReference type="Gene3D" id="3.30.70.3450">
    <property type="match status" value="1"/>
</dbReference>
<feature type="active site" description="Proton donor/acceptor" evidence="7">
    <location>
        <position position="2134"/>
    </location>
</feature>
<evidence type="ECO:0000256" key="5">
    <source>
        <dbReference type="ARBA" id="ARBA00022827"/>
    </source>
</evidence>
<dbReference type="Gene3D" id="3.30.300.330">
    <property type="match status" value="1"/>
</dbReference>
<dbReference type="InterPro" id="IPR015424">
    <property type="entry name" value="PyrdxlP-dep_Trfase"/>
</dbReference>
<dbReference type="SUPFAM" id="SSF47027">
    <property type="entry name" value="Acyl-CoA binding protein"/>
    <property type="match status" value="1"/>
</dbReference>
<dbReference type="InterPro" id="IPR000653">
    <property type="entry name" value="DegT/StrS_aminotransferase"/>
</dbReference>
<dbReference type="GO" id="GO:0000062">
    <property type="term" value="F:fatty-acyl-CoA binding"/>
    <property type="evidence" value="ECO:0007669"/>
    <property type="project" value="InterPro"/>
</dbReference>
<dbReference type="GO" id="GO:0016746">
    <property type="term" value="F:acyltransferase activity"/>
    <property type="evidence" value="ECO:0007669"/>
    <property type="project" value="InterPro"/>
</dbReference>
<dbReference type="InterPro" id="IPR016169">
    <property type="entry name" value="FAD-bd_PCMH_sub2"/>
</dbReference>
<dbReference type="SUPFAM" id="SSF69593">
    <property type="entry name" value="Glycerol-3-phosphate (1)-acyltransferase"/>
    <property type="match status" value="1"/>
</dbReference>
<dbReference type="Gene3D" id="3.30.43.10">
    <property type="entry name" value="Uridine Diphospho-n-acetylenolpyruvylglucosamine Reductase, domain 2"/>
    <property type="match status" value="1"/>
</dbReference>
<feature type="domain" description="FAD-binding PCMH-type" evidence="13">
    <location>
        <begin position="1750"/>
        <end position="1940"/>
    </location>
</feature>
<comment type="pathway">
    <text evidence="1">Glycerolipid metabolism; ether lipid biosynthesis.</text>
</comment>
<evidence type="ECO:0000313" key="15">
    <source>
        <dbReference type="Proteomes" id="UP000198406"/>
    </source>
</evidence>
<feature type="site" description="Important for enzyme activity" evidence="10">
    <location>
        <position position="1976"/>
    </location>
</feature>
<keyword evidence="5 9" id="KW-0274">FAD</keyword>
<dbReference type="GO" id="GO:0008611">
    <property type="term" value="P:ether lipid biosynthetic process"/>
    <property type="evidence" value="ECO:0007669"/>
    <property type="project" value="UniProtKB-UniPathway"/>
</dbReference>
<dbReference type="Pfam" id="PF01041">
    <property type="entry name" value="DegT_DnrJ_EryC1"/>
    <property type="match status" value="1"/>
</dbReference>
<protein>
    <recommendedName>
        <fullName evidence="3">alkylglycerone-phosphate synthase</fullName>
        <ecNumber evidence="3">2.5.1.26</ecNumber>
    </recommendedName>
    <alternativeName>
        <fullName evidence="6">Alkylglycerone-phosphate synthase</fullName>
    </alternativeName>
</protein>
<dbReference type="Proteomes" id="UP000198406">
    <property type="component" value="Unassembled WGS sequence"/>
</dbReference>
<sequence length="2218" mass="247449">MSVSGENVVENDKLASTFETVSRWVSASNENPNDDDTSTDTKLKLYGLFKRVKNGPCETEPPPVYRVKAYAKHKAWMECSDLSKLEAMQNYIDLVAQQTQNTVGREAQRLVDQLRSEESRVSPQVVNDQSKAALASSGASSVEKKTFTETSRGNVGIVPRGSLDISYSDLLYAATHCLFSSLNFVPNPRHYEQEIIDLWQQSLGKNVGVIPGYSARTLLDLYLRTKRYPLGSQIIICPPITVPGIEEVLRHHQIEFVPVDIPEYDGDSPFISVDTNALEHAITDKTVAIMVVHIFGMLTASSEDMQRIHTICKRRGVELMEDCAECFGGLSETENDTSTYLGSPHADLVLFSFGFIKTATALGGGVAIVRDKGTHESMKRLLSACYLDRQSQAVFFSRVCKAFLIRLVSDHPVIYGLLVVFIQNFGFDFDTFATALLRGFKSSTEMSGDYVTQIRLMPCSSLFALLLRRIKQRNCTAELISARRQHCRRLVDVLQHQDDVRVPRFLVPSNFHAYWLFPVLANNVQDLCVYLTNQGIDATQGASQLRCVGASEKCPRAYSLMKRIMYLPMSHERHWISTHWINNLPQFINNFGTGVGMKTVKTKNFGSSFPVWVAFSFIFFIYYGFSTLLVTVCPILFFVMVCAIATAILVTLFLRLRMASFYLESSNAFAKYSYLFDLGSKQPLRVNNTLDDLKFVDVVDATLSDFDSVDTERSVLLTGVTGFVGSTILRELLCRRRQYSIKRIYVIVRPKGDLSAEERIHRLLENPIFSCVPTDDLFSAIVVIPGDISHANAGLAAESLEQLKKERFITHVYNCAATVSFTQSLQEAAESNITSALNVQRLAAEMPYQEVIFVHISTAFVHGDQKGTIDNPLGNNLFDMKPYDPVDVYKSMCGTQYYATKAMSDLGFSNAYQLSKCVAEHLLQNCSLNTIIIRPSIVGPAFCESLKGWAGSRPSTITAAPCLYFSYQWNIWSFGDHAVPCIPVDVLARFVANKTICHRLSSSELEEDRSLSSDEDFEKVSICAGRSKPRYTIHVAAWDVSSKAKSQFTWLQFAVAITQTGVILGYFSRSTAYLGLWVATRVLPRNLTASRFKQLHELFVQSSFSALLALHTFCGYSKNQCGRFRRFLDLPVLFFPFMNSSFCFSSNLIPPPDFDGERYMMICLSSASRFLQRERVENAILKGADMQVAGNEQCSWIQAWFWAFTQPKGSIAIRAVAALLNTLLCSIFSSVIVDLGSICDVLRDLKKTQNTRIILAPTHRSFFDFLLLSYVCFALPELGVDVPFIVSADSFERLPVLGIVAKLLGAVFVRRNRGRIDPSLEASLNELPASSVIEVFIEGTRSRDRRFVRPKTGVLRCLSAKSQNYCIIPITISYERIPEQCSLVEEIRNASPNDLSTQGLFSWAYAAFSGKVRLGKAWLSACDAVTLSSTEDKNIEDLVIEVQRRQASQVLLSSYHVSALAHLLELTPSIVKEALSELGCRLWLREEGYTPSIPSDQDELWTVALQASACLAPLFYESRSLWAQWLFLHVEDTVDKTIVDKTSVSAVTLALQRHFDEATECVKDALAHLKTNGFPNPEANHVLHFISTKKRCPVALAKAAISHEFGIKFQTDENAPPFLTKIPKMNQASLSSGERLGFWGFSDSFFVIKPYESGGAYVTMAGNRYSFAGRQIGKLIPFLQRETGLSIDLLNEAFQNVATASGSSLSALSSENKVFLEKISRKVSYEDSELIRHGTGHSLADIWDVRNGSVGRVPDAVVWPSSEGQVVELIRMARSRNWCLIPFGGGTSVSQATKCPSIEVDPRPIISVDMTEMRRVLAVDEENEVAHVECGITGKELVQEMKRLGYTIGHQPDSYEFSTLGGWIATKASGMKRNKYGNIEDIVISVRVAGPEGIMAHGNRGGDFPVWGREATGLELLSVVLGSEGCLGIITSAVIRIWPLSKVEDYDSVLLPSFDHGLSFVRDVQRLGSCCPASIRLLDNDHFRLGRALRANPVSMLQSLRQSAGEFYLKRQDFDFMSTVCTTILYEGSREEVDSQKQMLKKLISRHGGFSLGAAVGEQGYNFTFLIAYLRDFALTYNFLGDSFESFVPWSKIRTVVDSVKDRIRREHAKRCLPGSPFIGCRVTQLYHEGACLYFYFSMSSANVTNPSRVFMDIEHAAREEILRLGGSLSHHHGIGKARSAFLDDIDSPEWINAKQSVKRALDPDNIFGAQNCGFSAR</sequence>
<evidence type="ECO:0000256" key="4">
    <source>
        <dbReference type="ARBA" id="ARBA00022630"/>
    </source>
</evidence>
<evidence type="ECO:0000259" key="13">
    <source>
        <dbReference type="PROSITE" id="PS51387"/>
    </source>
</evidence>
<name>A0A1Z5JB54_FISSO</name>
<dbReference type="Pfam" id="PF00887">
    <property type="entry name" value="ACBP"/>
    <property type="match status" value="1"/>
</dbReference>
<keyword evidence="11" id="KW-1133">Transmembrane helix</keyword>
<dbReference type="GO" id="GO:0008609">
    <property type="term" value="F:alkylglycerone-phosphate synthase activity"/>
    <property type="evidence" value="ECO:0007669"/>
    <property type="project" value="UniProtKB-EC"/>
</dbReference>
<keyword evidence="14" id="KW-0808">Transferase</keyword>
<dbReference type="PROSITE" id="PS51228">
    <property type="entry name" value="ACB_2"/>
    <property type="match status" value="1"/>
</dbReference>
<dbReference type="Gene3D" id="3.40.640.10">
    <property type="entry name" value="Type I PLP-dependent aspartate aminotransferase-like (Major domain)"/>
    <property type="match status" value="1"/>
</dbReference>
<dbReference type="InterPro" id="IPR006094">
    <property type="entry name" value="Oxid_FAD_bind_N"/>
</dbReference>
<dbReference type="GO" id="GO:0071949">
    <property type="term" value="F:FAD binding"/>
    <property type="evidence" value="ECO:0007669"/>
    <property type="project" value="InterPro"/>
</dbReference>
<keyword evidence="15" id="KW-1185">Reference proteome</keyword>
<gene>
    <name evidence="14" type="ORF">FisN_34Hh047</name>
</gene>
<dbReference type="Gene3D" id="1.20.80.10">
    <property type="match status" value="1"/>
</dbReference>
<dbReference type="Gene3D" id="3.90.1150.10">
    <property type="entry name" value="Aspartate Aminotransferase, domain 1"/>
    <property type="match status" value="1"/>
</dbReference>
<evidence type="ECO:0000259" key="12">
    <source>
        <dbReference type="PROSITE" id="PS51228"/>
    </source>
</evidence>
<dbReference type="Gene3D" id="1.10.45.10">
    <property type="entry name" value="Vanillyl-alcohol Oxidase, Chain A, domain 4"/>
    <property type="match status" value="1"/>
</dbReference>
<feature type="domain" description="ACB" evidence="12">
    <location>
        <begin position="14"/>
        <end position="104"/>
    </location>
</feature>
<dbReference type="Pfam" id="PF02913">
    <property type="entry name" value="FAD-oxidase_C"/>
    <property type="match status" value="1"/>
</dbReference>
<accession>A0A1Z5JB54</accession>
<feature type="binding site" evidence="9">
    <location>
        <begin position="1866"/>
        <end position="1869"/>
    </location>
    <ligand>
        <name>FAD</name>
        <dbReference type="ChEBI" id="CHEBI:57692"/>
    </ligand>
</feature>
<evidence type="ECO:0000256" key="6">
    <source>
        <dbReference type="ARBA" id="ARBA00031574"/>
    </source>
</evidence>
<proteinExistence type="inferred from homology"/>
<dbReference type="EC" id="2.5.1.26" evidence="3"/>
<dbReference type="InterPro" id="IPR016164">
    <property type="entry name" value="FAD-linked_Oxase-like_C"/>
</dbReference>
<dbReference type="InterPro" id="IPR013120">
    <property type="entry name" value="FAR_NAD-bd"/>
</dbReference>
<dbReference type="UniPathway" id="UPA00781"/>
<dbReference type="Gene3D" id="3.30.465.10">
    <property type="match status" value="1"/>
</dbReference>
<dbReference type="Pfam" id="PF07993">
    <property type="entry name" value="NAD_binding_4"/>
    <property type="match status" value="1"/>
</dbReference>
<dbReference type="InterPro" id="IPR015421">
    <property type="entry name" value="PyrdxlP-dep_Trfase_major"/>
</dbReference>
<dbReference type="SUPFAM" id="SSF51735">
    <property type="entry name" value="NAD(P)-binding Rossmann-fold domains"/>
    <property type="match status" value="1"/>
</dbReference>
<dbReference type="InterPro" id="IPR002123">
    <property type="entry name" value="Plipid/glycerol_acylTrfase"/>
</dbReference>
<evidence type="ECO:0000256" key="11">
    <source>
        <dbReference type="SAM" id="Phobius"/>
    </source>
</evidence>
<organism evidence="14 15">
    <name type="scientific">Fistulifera solaris</name>
    <name type="common">Oleaginous diatom</name>
    <dbReference type="NCBI Taxonomy" id="1519565"/>
    <lineage>
        <taxon>Eukaryota</taxon>
        <taxon>Sar</taxon>
        <taxon>Stramenopiles</taxon>
        <taxon>Ochrophyta</taxon>
        <taxon>Bacillariophyta</taxon>
        <taxon>Bacillariophyceae</taxon>
        <taxon>Bacillariophycidae</taxon>
        <taxon>Naviculales</taxon>
        <taxon>Naviculaceae</taxon>
        <taxon>Fistulifera</taxon>
    </lineage>
</organism>
<dbReference type="InterPro" id="IPR035984">
    <property type="entry name" value="Acyl-CoA-binding_sf"/>
</dbReference>
<evidence type="ECO:0000256" key="7">
    <source>
        <dbReference type="PIRSR" id="PIRSR625650-1"/>
    </source>
</evidence>
<comment type="similarity">
    <text evidence="2">Belongs to the FAD-binding oxidoreductase/transferase type 4 family.</text>
</comment>
<dbReference type="SMART" id="SM00563">
    <property type="entry name" value="PlsC"/>
    <property type="match status" value="1"/>
</dbReference>
<keyword evidence="11" id="KW-0812">Transmembrane</keyword>
<evidence type="ECO:0000313" key="14">
    <source>
        <dbReference type="EMBL" id="GAX11233.1"/>
    </source>
</evidence>
<dbReference type="PROSITE" id="PS51387">
    <property type="entry name" value="FAD_PCMH"/>
    <property type="match status" value="1"/>
</dbReference>
<dbReference type="OrthoDB" id="7786253at2759"/>
<dbReference type="PANTHER" id="PTHR46568">
    <property type="entry name" value="ALKYLDIHYDROXYACETONEPHOSPHATE SYNTHASE, PEROXISOMAL"/>
    <property type="match status" value="1"/>
</dbReference>
<evidence type="ECO:0000256" key="8">
    <source>
        <dbReference type="PIRSR" id="PIRSR625650-2"/>
    </source>
</evidence>
<comment type="cofactor">
    <cofactor evidence="9">
        <name>FAD</name>
        <dbReference type="ChEBI" id="CHEBI:57692"/>
    </cofactor>
</comment>
<dbReference type="InterPro" id="IPR014352">
    <property type="entry name" value="FERM/acyl-CoA-bd_prot_sf"/>
</dbReference>
<feature type="binding site" evidence="9">
    <location>
        <begin position="1782"/>
        <end position="1788"/>
    </location>
    <ligand>
        <name>FAD</name>
        <dbReference type="ChEBI" id="CHEBI:57692"/>
    </ligand>
</feature>
<dbReference type="InterPro" id="IPR016167">
    <property type="entry name" value="FAD-bd_PCMH_sub1"/>
</dbReference>
<evidence type="ECO:0000256" key="3">
    <source>
        <dbReference type="ARBA" id="ARBA00012385"/>
    </source>
</evidence>
<dbReference type="InterPro" id="IPR036318">
    <property type="entry name" value="FAD-bd_PCMH-like_sf"/>
</dbReference>
<keyword evidence="4" id="KW-0285">Flavoprotein</keyword>
<dbReference type="SUPFAM" id="SSF53383">
    <property type="entry name" value="PLP-dependent transferases"/>
    <property type="match status" value="1"/>
</dbReference>
<dbReference type="SUPFAM" id="SSF56176">
    <property type="entry name" value="FAD-binding/transporter-associated domain-like"/>
    <property type="match status" value="1"/>
</dbReference>
<feature type="transmembrane region" description="Helical" evidence="11">
    <location>
        <begin position="629"/>
        <end position="654"/>
    </location>
</feature>
<dbReference type="InterPro" id="IPR015422">
    <property type="entry name" value="PyrdxlP-dep_Trfase_small"/>
</dbReference>
<feature type="transmembrane region" description="Helical" evidence="11">
    <location>
        <begin position="605"/>
        <end position="623"/>
    </location>
</feature>
<dbReference type="InParanoid" id="A0A1Z5JB54"/>
<evidence type="ECO:0000256" key="9">
    <source>
        <dbReference type="PIRSR" id="PIRSR625650-3"/>
    </source>
</evidence>
<dbReference type="Pfam" id="PF01553">
    <property type="entry name" value="Acyltransferase"/>
    <property type="match status" value="1"/>
</dbReference>
<dbReference type="Gene3D" id="3.40.50.720">
    <property type="entry name" value="NAD(P)-binding Rossmann-like Domain"/>
    <property type="match status" value="1"/>
</dbReference>
<dbReference type="Pfam" id="PF01565">
    <property type="entry name" value="FAD_binding_4"/>
    <property type="match status" value="1"/>
</dbReference>
<keyword evidence="11" id="KW-0472">Membrane</keyword>
<dbReference type="InterPro" id="IPR000582">
    <property type="entry name" value="Acyl-CoA-binding_protein"/>
</dbReference>
<dbReference type="InterPro" id="IPR036291">
    <property type="entry name" value="NAD(P)-bd_dom_sf"/>
</dbReference>
<dbReference type="EMBL" id="BDSP01000038">
    <property type="protein sequence ID" value="GAX11233.1"/>
    <property type="molecule type" value="Genomic_DNA"/>
</dbReference>
<dbReference type="InterPro" id="IPR004113">
    <property type="entry name" value="FAD-bd_oxidored_4_C"/>
</dbReference>
<dbReference type="SUPFAM" id="SSF55103">
    <property type="entry name" value="FAD-linked oxidases, C-terminal domain"/>
    <property type="match status" value="1"/>
</dbReference>
<dbReference type="InterPro" id="IPR016166">
    <property type="entry name" value="FAD-bd_PCMH"/>
</dbReference>
<evidence type="ECO:0000256" key="10">
    <source>
        <dbReference type="PIRSR" id="PIRSR625650-4"/>
    </source>
</evidence>
<dbReference type="PANTHER" id="PTHR46568:SF1">
    <property type="entry name" value="ALKYLDIHYDROXYACETONEPHOSPHATE SYNTHASE, PEROXISOMAL"/>
    <property type="match status" value="1"/>
</dbReference>
<comment type="caution">
    <text evidence="14">The sequence shown here is derived from an EMBL/GenBank/DDBJ whole genome shotgun (WGS) entry which is preliminary data.</text>
</comment>
<evidence type="ECO:0000256" key="2">
    <source>
        <dbReference type="ARBA" id="ARBA00008000"/>
    </source>
</evidence>
<feature type="binding site" evidence="8">
    <location>
        <position position="2071"/>
    </location>
    <ligand>
        <name>substrate</name>
    </ligand>
</feature>
<dbReference type="GO" id="GO:0005777">
    <property type="term" value="C:peroxisome"/>
    <property type="evidence" value="ECO:0007669"/>
    <property type="project" value="UniProtKB-ARBA"/>
</dbReference>
<dbReference type="InterPro" id="IPR016171">
    <property type="entry name" value="Vanillyl_alc_oxidase_C-sub2"/>
</dbReference>
<evidence type="ECO:0000256" key="1">
    <source>
        <dbReference type="ARBA" id="ARBA00004670"/>
    </source>
</evidence>